<evidence type="ECO:0000313" key="1">
    <source>
        <dbReference type="EMBL" id="TCB89258.1"/>
    </source>
</evidence>
<dbReference type="InterPro" id="IPR021737">
    <property type="entry name" value="Phage_phiKZ_Orf197"/>
</dbReference>
<proteinExistence type="predicted"/>
<gene>
    <name evidence="1" type="ORF">E0H26_28130</name>
</gene>
<protein>
    <submittedName>
        <fullName evidence="1">XRE family transcriptional regulator</fullName>
    </submittedName>
</protein>
<dbReference type="Pfam" id="PF11750">
    <property type="entry name" value="DUF3307"/>
    <property type="match status" value="1"/>
</dbReference>
<accession>A0A4R0G1G6</accession>
<evidence type="ECO:0000313" key="2">
    <source>
        <dbReference type="Proteomes" id="UP000292274"/>
    </source>
</evidence>
<keyword evidence="2" id="KW-1185">Reference proteome</keyword>
<sequence length="143" mass="15176">MFADPTGAGAVAFAAVFAALYAAHQVADHWVQTQRQADCKSEPGWPGRLACAAHVASYTLTAAVALATLILATGLRLDPWGVGVGLTVSAVSHYIADRRTPLRRLAELLGKDPHWLTRGGGMYALDQSWHTGFLFIAALFCAA</sequence>
<dbReference type="OrthoDB" id="3542456at2"/>
<name>A0A4R0G1G6_9ACTN</name>
<dbReference type="AlphaFoldDB" id="A0A4R0G1G6"/>
<organism evidence="1 2">
    <name type="scientific">Micromonospora zingiberis</name>
    <dbReference type="NCBI Taxonomy" id="2053011"/>
    <lineage>
        <taxon>Bacteria</taxon>
        <taxon>Bacillati</taxon>
        <taxon>Actinomycetota</taxon>
        <taxon>Actinomycetes</taxon>
        <taxon>Micromonosporales</taxon>
        <taxon>Micromonosporaceae</taxon>
        <taxon>Micromonospora</taxon>
    </lineage>
</organism>
<dbReference type="RefSeq" id="WP_131309376.1">
    <property type="nucleotide sequence ID" value="NZ_SJJR01000035.1"/>
</dbReference>
<comment type="caution">
    <text evidence="1">The sequence shown here is derived from an EMBL/GenBank/DDBJ whole genome shotgun (WGS) entry which is preliminary data.</text>
</comment>
<dbReference type="EMBL" id="SJJR01000035">
    <property type="protein sequence ID" value="TCB89258.1"/>
    <property type="molecule type" value="Genomic_DNA"/>
</dbReference>
<reference evidence="1 2" key="1">
    <citation type="submission" date="2019-02" db="EMBL/GenBank/DDBJ databases">
        <title>Jishengella sp. nov., isolated from a root of Zingiber montanum.</title>
        <authorList>
            <person name="Kuncharoen N."/>
            <person name="Kudo T."/>
            <person name="Masahiro Y."/>
            <person name="Ohkuma M."/>
            <person name="Tanasupawat S."/>
        </authorList>
    </citation>
    <scope>NUCLEOTIDE SEQUENCE [LARGE SCALE GENOMIC DNA]</scope>
    <source>
        <strain evidence="1 2">PLAI 1-1</strain>
    </source>
</reference>
<dbReference type="Proteomes" id="UP000292274">
    <property type="component" value="Unassembled WGS sequence"/>
</dbReference>